<dbReference type="CDD" id="cd17536">
    <property type="entry name" value="REC_YesN-like"/>
    <property type="match status" value="1"/>
</dbReference>
<feature type="coiled-coil region" evidence="9">
    <location>
        <begin position="127"/>
        <end position="157"/>
    </location>
</feature>
<organism evidence="12 13">
    <name type="scientific">Paenibacillus silvae</name>
    <dbReference type="NCBI Taxonomy" id="1325358"/>
    <lineage>
        <taxon>Bacteria</taxon>
        <taxon>Bacillati</taxon>
        <taxon>Bacillota</taxon>
        <taxon>Bacilli</taxon>
        <taxon>Bacillales</taxon>
        <taxon>Paenibacillaceae</taxon>
        <taxon>Paenibacillus</taxon>
    </lineage>
</organism>
<dbReference type="PANTHER" id="PTHR42713">
    <property type="entry name" value="HISTIDINE KINASE-RELATED"/>
    <property type="match status" value="1"/>
</dbReference>
<reference evidence="12 13" key="1">
    <citation type="submission" date="2018-06" db="EMBL/GenBank/DDBJ databases">
        <title>Isolation of heavy metals resistant Paenibacillus silvae NC2 from Gold-Copper mine in ZiJin, China.</title>
        <authorList>
            <person name="Xu J."/>
            <person name="Mazhar H.S."/>
            <person name="Rensing C."/>
        </authorList>
    </citation>
    <scope>NUCLEOTIDE SEQUENCE [LARGE SCALE GENOMIC DNA]</scope>
    <source>
        <strain evidence="12 13">NC2</strain>
    </source>
</reference>
<dbReference type="InterPro" id="IPR001789">
    <property type="entry name" value="Sig_transdc_resp-reg_receiver"/>
</dbReference>
<protein>
    <recommendedName>
        <fullName evidence="14">DNA-binding response regulator</fullName>
    </recommendedName>
</protein>
<dbReference type="InterPro" id="IPR051552">
    <property type="entry name" value="HptR"/>
</dbReference>
<dbReference type="Proteomes" id="UP000249204">
    <property type="component" value="Unassembled WGS sequence"/>
</dbReference>
<dbReference type="SUPFAM" id="SSF52172">
    <property type="entry name" value="CheY-like"/>
    <property type="match status" value="1"/>
</dbReference>
<evidence type="ECO:0000256" key="7">
    <source>
        <dbReference type="ARBA" id="ARBA00023163"/>
    </source>
</evidence>
<feature type="domain" description="HTH araC/xylS-type" evidence="10">
    <location>
        <begin position="431"/>
        <end position="530"/>
    </location>
</feature>
<keyword evidence="3 8" id="KW-0597">Phosphoprotein</keyword>
<keyword evidence="5" id="KW-0805">Transcription regulation</keyword>
<dbReference type="SMART" id="SM00448">
    <property type="entry name" value="REC"/>
    <property type="match status" value="1"/>
</dbReference>
<dbReference type="GO" id="GO:0000160">
    <property type="term" value="P:phosphorelay signal transduction system"/>
    <property type="evidence" value="ECO:0007669"/>
    <property type="project" value="UniProtKB-KW"/>
</dbReference>
<sequence>MGQKRIRAIIVDDEINARQMVPIIVDWLSIGYEFVGEASNGSEALDLIETLKPDVVFTDINMPFMDGLELSRLIKEKHPLIKIVVITAYPEFDYAKKSLDMGVQHFILKPLQPQEVRKVATELHAKIQEELDRWNEVQQLRQQLKENAAQLKEKFLNDLLSGIWEPGQLDNRFHYFFPDQVKNLFTVMVIEPQHLEEDGEEQRILHCLRCKRFIDYALVEYKGIEVFFDNSQRIILLDRLGKHKLPEVGEILAISLREKLACRAFIGIGSTSKTFTQIKDSYKEALEAVRYGKLKGGSAVYFFNDEIHFGERSWKLKTHEIEETVFFVKAGITDKAIECVDKLFRELEESSSLSVERARLVSAQFVSTLANSLTEMGFAKEGERSFDLSPYMRIFEMDSLHLMKQTLQEFTTYVVSQLIRARNKKTNHTIQEVKKFIQQELHNQEMSLSYVSGKFHLNSSYFSRIFKQDTGISFTDYLLKCRMERAVKLLNETDWKAYQIAESVGIKDPFYFSNCFKKVMGVSVQEYKKSII</sequence>
<evidence type="ECO:0000256" key="5">
    <source>
        <dbReference type="ARBA" id="ARBA00023015"/>
    </source>
</evidence>
<evidence type="ECO:0000259" key="10">
    <source>
        <dbReference type="PROSITE" id="PS01124"/>
    </source>
</evidence>
<dbReference type="InterPro" id="IPR011006">
    <property type="entry name" value="CheY-like_superfamily"/>
</dbReference>
<keyword evidence="2" id="KW-0963">Cytoplasm</keyword>
<name>A0A2W6NZL3_9BACL</name>
<evidence type="ECO:0000256" key="6">
    <source>
        <dbReference type="ARBA" id="ARBA00023125"/>
    </source>
</evidence>
<evidence type="ECO:0000256" key="3">
    <source>
        <dbReference type="ARBA" id="ARBA00022553"/>
    </source>
</evidence>
<dbReference type="Gene3D" id="3.40.50.2300">
    <property type="match status" value="1"/>
</dbReference>
<dbReference type="InterPro" id="IPR009057">
    <property type="entry name" value="Homeodomain-like_sf"/>
</dbReference>
<feature type="modified residue" description="4-aspartylphosphate" evidence="8">
    <location>
        <position position="59"/>
    </location>
</feature>
<dbReference type="InterPro" id="IPR018060">
    <property type="entry name" value="HTH_AraC"/>
</dbReference>
<dbReference type="PANTHER" id="PTHR42713:SF3">
    <property type="entry name" value="TRANSCRIPTIONAL REGULATORY PROTEIN HPTR"/>
    <property type="match status" value="1"/>
</dbReference>
<evidence type="ECO:0008006" key="14">
    <source>
        <dbReference type="Google" id="ProtNLM"/>
    </source>
</evidence>
<dbReference type="RefSeq" id="WP_111272888.1">
    <property type="nucleotide sequence ID" value="NZ_QKWW01000085.1"/>
</dbReference>
<accession>A0A2W6NZL3</accession>
<dbReference type="AlphaFoldDB" id="A0A2W6NZL3"/>
<keyword evidence="9" id="KW-0175">Coiled coil</keyword>
<dbReference type="SMART" id="SM00342">
    <property type="entry name" value="HTH_ARAC"/>
    <property type="match status" value="1"/>
</dbReference>
<evidence type="ECO:0000256" key="9">
    <source>
        <dbReference type="SAM" id="Coils"/>
    </source>
</evidence>
<dbReference type="GO" id="GO:0043565">
    <property type="term" value="F:sequence-specific DNA binding"/>
    <property type="evidence" value="ECO:0007669"/>
    <property type="project" value="InterPro"/>
</dbReference>
<evidence type="ECO:0000313" key="12">
    <source>
        <dbReference type="EMBL" id="PZT52850.1"/>
    </source>
</evidence>
<dbReference type="Pfam" id="PF00072">
    <property type="entry name" value="Response_reg"/>
    <property type="match status" value="1"/>
</dbReference>
<keyword evidence="4" id="KW-0902">Two-component regulatory system</keyword>
<dbReference type="PROSITE" id="PS50110">
    <property type="entry name" value="RESPONSE_REGULATORY"/>
    <property type="match status" value="1"/>
</dbReference>
<comment type="subcellular location">
    <subcellularLocation>
        <location evidence="1">Cytoplasm</location>
    </subcellularLocation>
</comment>
<evidence type="ECO:0000256" key="8">
    <source>
        <dbReference type="PROSITE-ProRule" id="PRU00169"/>
    </source>
</evidence>
<evidence type="ECO:0000256" key="1">
    <source>
        <dbReference type="ARBA" id="ARBA00004496"/>
    </source>
</evidence>
<evidence type="ECO:0000256" key="2">
    <source>
        <dbReference type="ARBA" id="ARBA00022490"/>
    </source>
</evidence>
<evidence type="ECO:0000259" key="11">
    <source>
        <dbReference type="PROSITE" id="PS50110"/>
    </source>
</evidence>
<gene>
    <name evidence="12" type="ORF">DN757_24990</name>
</gene>
<comment type="caution">
    <text evidence="12">The sequence shown here is derived from an EMBL/GenBank/DDBJ whole genome shotgun (WGS) entry which is preliminary data.</text>
</comment>
<dbReference type="Gene3D" id="1.10.10.60">
    <property type="entry name" value="Homeodomain-like"/>
    <property type="match status" value="2"/>
</dbReference>
<dbReference type="SUPFAM" id="SSF46689">
    <property type="entry name" value="Homeodomain-like"/>
    <property type="match status" value="2"/>
</dbReference>
<dbReference type="Pfam" id="PF17853">
    <property type="entry name" value="GGDEF_2"/>
    <property type="match status" value="1"/>
</dbReference>
<dbReference type="PROSITE" id="PS01124">
    <property type="entry name" value="HTH_ARAC_FAMILY_2"/>
    <property type="match status" value="1"/>
</dbReference>
<proteinExistence type="predicted"/>
<feature type="domain" description="Response regulatory" evidence="11">
    <location>
        <begin position="7"/>
        <end position="124"/>
    </location>
</feature>
<keyword evidence="6" id="KW-0238">DNA-binding</keyword>
<evidence type="ECO:0000256" key="4">
    <source>
        <dbReference type="ARBA" id="ARBA00023012"/>
    </source>
</evidence>
<dbReference type="Pfam" id="PF12833">
    <property type="entry name" value="HTH_18"/>
    <property type="match status" value="1"/>
</dbReference>
<evidence type="ECO:0000313" key="13">
    <source>
        <dbReference type="Proteomes" id="UP000249204"/>
    </source>
</evidence>
<dbReference type="InterPro" id="IPR041522">
    <property type="entry name" value="CdaR_GGDEF"/>
</dbReference>
<keyword evidence="7" id="KW-0804">Transcription</keyword>
<dbReference type="GO" id="GO:0005737">
    <property type="term" value="C:cytoplasm"/>
    <property type="evidence" value="ECO:0007669"/>
    <property type="project" value="UniProtKB-SubCell"/>
</dbReference>
<dbReference type="GO" id="GO:0003700">
    <property type="term" value="F:DNA-binding transcription factor activity"/>
    <property type="evidence" value="ECO:0007669"/>
    <property type="project" value="InterPro"/>
</dbReference>
<dbReference type="EMBL" id="QKWW01000085">
    <property type="protein sequence ID" value="PZT52850.1"/>
    <property type="molecule type" value="Genomic_DNA"/>
</dbReference>